<dbReference type="InterPro" id="IPR001452">
    <property type="entry name" value="SH3_domain"/>
</dbReference>
<feature type="region of interest" description="Disordered" evidence="17">
    <location>
        <begin position="148"/>
        <end position="224"/>
    </location>
</feature>
<feature type="compositionally biased region" description="Basic and acidic residues" evidence="17">
    <location>
        <begin position="40"/>
        <end position="49"/>
    </location>
</feature>
<dbReference type="Pfam" id="PF10456">
    <property type="entry name" value="BAR_3_WASP_bdg"/>
    <property type="match status" value="1"/>
</dbReference>
<proteinExistence type="inferred from homology"/>
<keyword evidence="10" id="KW-0131">Cell cycle</keyword>
<dbReference type="InterPro" id="IPR036028">
    <property type="entry name" value="SH3-like_dom_sf"/>
</dbReference>
<dbReference type="InterPro" id="IPR019497">
    <property type="entry name" value="Sorting_nexin_WASP-bd-dom"/>
</dbReference>
<feature type="binding site" evidence="15">
    <location>
        <position position="388"/>
    </location>
    <ligand>
        <name>a 1,2-diacyl-sn-glycero-3-phospho-(1D-myo-inositol-4,5-bisphosphate)</name>
        <dbReference type="ChEBI" id="CHEBI:58456"/>
    </ligand>
</feature>
<feature type="compositionally biased region" description="Low complexity" evidence="17">
    <location>
        <begin position="208"/>
        <end position="219"/>
    </location>
</feature>
<evidence type="ECO:0000259" key="18">
    <source>
        <dbReference type="PROSITE" id="PS50002"/>
    </source>
</evidence>
<feature type="binding site" evidence="15">
    <location>
        <position position="348"/>
    </location>
    <ligand>
        <name>a 1,2-diacyl-sn-glycero-3-phospho-(1D-myo-inositol-4,5-bisphosphate)</name>
        <dbReference type="ChEBI" id="CHEBI:58456"/>
    </ligand>
</feature>
<evidence type="ECO:0000256" key="6">
    <source>
        <dbReference type="ARBA" id="ARBA00022618"/>
    </source>
</evidence>
<keyword evidence="7" id="KW-0498">Mitosis</keyword>
<evidence type="ECO:0000256" key="16">
    <source>
        <dbReference type="PROSITE-ProRule" id="PRU00192"/>
    </source>
</evidence>
<protein>
    <recommendedName>
        <fullName evidence="13">Sorting nexin-33</fullName>
    </recommendedName>
    <alternativeName>
        <fullName evidence="14">SH3 and PX domain-containing protein 3</fullName>
    </alternativeName>
</protein>
<keyword evidence="6" id="KW-0132">Cell division</keyword>
<dbReference type="Gene3D" id="2.30.30.40">
    <property type="entry name" value="SH3 Domains"/>
    <property type="match status" value="1"/>
</dbReference>
<dbReference type="Pfam" id="PF00787">
    <property type="entry name" value="PX"/>
    <property type="match status" value="1"/>
</dbReference>
<dbReference type="InterPro" id="IPR001683">
    <property type="entry name" value="PX_dom"/>
</dbReference>
<comment type="caution">
    <text evidence="20">The sequence shown here is derived from an EMBL/GenBank/DDBJ whole genome shotgun (WGS) entry which is preliminary data.</text>
</comment>
<evidence type="ECO:0000256" key="4">
    <source>
        <dbReference type="ARBA" id="ARBA00022448"/>
    </source>
</evidence>
<keyword evidence="3 16" id="KW-0728">SH3 domain</keyword>
<dbReference type="PANTHER" id="PTHR45827">
    <property type="entry name" value="SORTING NEXIN"/>
    <property type="match status" value="1"/>
</dbReference>
<dbReference type="InterPro" id="IPR027267">
    <property type="entry name" value="AH/BAR_dom_sf"/>
</dbReference>
<dbReference type="Proteomes" id="UP000824782">
    <property type="component" value="Unassembled WGS sequence"/>
</dbReference>
<feature type="binding site" evidence="15">
    <location>
        <position position="350"/>
    </location>
    <ligand>
        <name>a 1,2-diacyl-sn-glycero-3-phospho-(1D-myo-inositol-4,5-bisphosphate)</name>
        <dbReference type="ChEBI" id="CHEBI:58456"/>
    </ligand>
</feature>
<evidence type="ECO:0000313" key="20">
    <source>
        <dbReference type="EMBL" id="KAG8598905.1"/>
    </source>
</evidence>
<dbReference type="FunFam" id="2.30.30.40:FF:000116">
    <property type="entry name" value="Sorting nexin"/>
    <property type="match status" value="1"/>
</dbReference>
<comment type="subcellular location">
    <subcellularLocation>
        <location evidence="1">Cytoplasmic vesicle membrane</location>
        <topology evidence="1">Peripheral membrane protein</topology>
        <orientation evidence="1">Cytoplasmic side</orientation>
    </subcellularLocation>
</comment>
<dbReference type="SMART" id="SM00312">
    <property type="entry name" value="PX"/>
    <property type="match status" value="1"/>
</dbReference>
<dbReference type="Gene3D" id="3.30.1520.10">
    <property type="entry name" value="Phox-like domain"/>
    <property type="match status" value="1"/>
</dbReference>
<keyword evidence="5" id="KW-0254">Endocytosis</keyword>
<evidence type="ECO:0000256" key="14">
    <source>
        <dbReference type="ARBA" id="ARBA00079424"/>
    </source>
</evidence>
<dbReference type="GO" id="GO:0036089">
    <property type="term" value="P:cleavage furrow formation"/>
    <property type="evidence" value="ECO:0007669"/>
    <property type="project" value="TreeGrafter"/>
</dbReference>
<dbReference type="PROSITE" id="PS50195">
    <property type="entry name" value="PX"/>
    <property type="match status" value="1"/>
</dbReference>
<evidence type="ECO:0000313" key="21">
    <source>
        <dbReference type="Proteomes" id="UP000824782"/>
    </source>
</evidence>
<keyword evidence="21" id="KW-1185">Reference proteome</keyword>
<dbReference type="GO" id="GO:0000278">
    <property type="term" value="P:mitotic cell cycle"/>
    <property type="evidence" value="ECO:0007669"/>
    <property type="project" value="InterPro"/>
</dbReference>
<comment type="similarity">
    <text evidence="2">Belongs to the sorting nexin family.</text>
</comment>
<keyword evidence="4" id="KW-0813">Transport</keyword>
<dbReference type="CDD" id="cd11897">
    <property type="entry name" value="SH3_SNX18"/>
    <property type="match status" value="1"/>
</dbReference>
<keyword evidence="8" id="KW-0653">Protein transport</keyword>
<feature type="compositionally biased region" description="Acidic residues" evidence="17">
    <location>
        <begin position="197"/>
        <end position="207"/>
    </location>
</feature>
<evidence type="ECO:0000259" key="19">
    <source>
        <dbReference type="PROSITE" id="PS50195"/>
    </source>
</evidence>
<evidence type="ECO:0000256" key="13">
    <source>
        <dbReference type="ARBA" id="ARBA00071908"/>
    </source>
</evidence>
<evidence type="ECO:0000256" key="9">
    <source>
        <dbReference type="ARBA" id="ARBA00023136"/>
    </source>
</evidence>
<reference evidence="20" key="1">
    <citation type="thesis" date="2020" institute="ProQuest LLC" country="789 East Eisenhower Parkway, Ann Arbor, MI, USA">
        <title>Comparative Genomics and Chromosome Evolution.</title>
        <authorList>
            <person name="Mudd A.B."/>
        </authorList>
    </citation>
    <scope>NUCLEOTIDE SEQUENCE</scope>
    <source>
        <strain evidence="20">237g6f4</strain>
        <tissue evidence="20">Blood</tissue>
    </source>
</reference>
<dbReference type="InterPro" id="IPR014536">
    <property type="entry name" value="Snx9_fam"/>
</dbReference>
<feature type="compositionally biased region" description="Pro residues" evidence="17">
    <location>
        <begin position="151"/>
        <end position="162"/>
    </location>
</feature>
<sequence length="658" mass="73123">MGALCGIGYAGLLGPPCAVLPAAEALELRVSSRSGAEEGDDRRERRDMAGGRSGGRGRSRVGAAARSLSSGLLIVSGLRRVQSPGTMALRARALYDFRAENPGEVSLREAEVLSLCSEQDIEGWLEGVNSRGERGLFPASYVEIVRAEAAGPPPPPPPPPPADNRYANLPPGGYEPAPPTYQSSRPPAVPYQHSQPSDDDWDDEWDDSSSTAADDAPTPGYYGGGFHDYDSSRYRMSAPGSYSTNTSTTTGSSQAKGTATVSRNLNRFSAFVKSGGEAFVLGEAAGFVRDGDKLCVVQGPNGPEWQENPYPFGCTIDEPTKQTKFKGMKSYISYRLVPSHTGQYVHRRYKHFDWLYARLLEKFPVISVPRIPEKQATGRFEEDFISKRRKGLVWWMDHMCSHPVLSRCDAFQHFLTCSDEKAWKQGKRKCEKDEMVGANFFLTLSTMPGASILEPQEVDAKLDAFKSFAKRMDEGVLLLNQTAGEFARKQASGFKKEYQKVGMAFKGLGQAFEIDQQPFSTGLNRAMSFTADAYDAIGEMFAEQPRQDLDPIMDLLAVYQGHLANFPDIIHVQRGALTKVRESKKHIEEGKMELQKANEIQERCNIISYATLAEIQHFHKIRVRDFKSQMQHFLQQQITFFQKVTLKLEEARQKYDAA</sequence>
<evidence type="ECO:0000256" key="5">
    <source>
        <dbReference type="ARBA" id="ARBA00022583"/>
    </source>
</evidence>
<dbReference type="GO" id="GO:0097320">
    <property type="term" value="P:plasma membrane tubulation"/>
    <property type="evidence" value="ECO:0007669"/>
    <property type="project" value="TreeGrafter"/>
</dbReference>
<comment type="function">
    <text evidence="12">Plays a role in the reorganization of the cytoskeleton, endocytosis and cellular vesicle trafficking, both during interphase and at the end of mitotic cell divisions. Required for efficient progress through mitosis and cytokinesis. Required for normal formation of the cleavage furrow at the end of mitosis. Modulates endocytosis of cell-surface proteins. Promotes membrane tubulation (in vitro). May promote the formation of macropinosomes.</text>
</comment>
<evidence type="ECO:0000256" key="7">
    <source>
        <dbReference type="ARBA" id="ARBA00022776"/>
    </source>
</evidence>
<evidence type="ECO:0000256" key="10">
    <source>
        <dbReference type="ARBA" id="ARBA00023306"/>
    </source>
</evidence>
<evidence type="ECO:0000256" key="3">
    <source>
        <dbReference type="ARBA" id="ARBA00022443"/>
    </source>
</evidence>
<dbReference type="GO" id="GO:0006897">
    <property type="term" value="P:endocytosis"/>
    <property type="evidence" value="ECO:0007669"/>
    <property type="project" value="UniProtKB-KW"/>
</dbReference>
<dbReference type="FunFam" id="3.30.1520.10:FF:000004">
    <property type="entry name" value="Sorting nexin"/>
    <property type="match status" value="1"/>
</dbReference>
<name>A0AAV7DPG7_ENGPU</name>
<dbReference type="Pfam" id="PF14604">
    <property type="entry name" value="SH3_9"/>
    <property type="match status" value="1"/>
</dbReference>
<evidence type="ECO:0000256" key="15">
    <source>
        <dbReference type="PIRSR" id="PIRSR027744-1"/>
    </source>
</evidence>
<feature type="domain" description="SH3" evidence="18">
    <location>
        <begin position="86"/>
        <end position="147"/>
    </location>
</feature>
<organism evidence="20 21">
    <name type="scientific">Engystomops pustulosus</name>
    <name type="common">Tungara frog</name>
    <name type="synonym">Physalaemus pustulosus</name>
    <dbReference type="NCBI Taxonomy" id="76066"/>
    <lineage>
        <taxon>Eukaryota</taxon>
        <taxon>Metazoa</taxon>
        <taxon>Chordata</taxon>
        <taxon>Craniata</taxon>
        <taxon>Vertebrata</taxon>
        <taxon>Euteleostomi</taxon>
        <taxon>Amphibia</taxon>
        <taxon>Batrachia</taxon>
        <taxon>Anura</taxon>
        <taxon>Neobatrachia</taxon>
        <taxon>Hyloidea</taxon>
        <taxon>Leptodactylidae</taxon>
        <taxon>Leiuperinae</taxon>
        <taxon>Engystomops</taxon>
    </lineage>
</organism>
<dbReference type="EMBL" id="WNYA01000001">
    <property type="protein sequence ID" value="KAG8598905.1"/>
    <property type="molecule type" value="Genomic_DNA"/>
</dbReference>
<feature type="region of interest" description="Disordered" evidence="17">
    <location>
        <begin position="30"/>
        <end position="62"/>
    </location>
</feature>
<dbReference type="FunFam" id="1.20.1270.60:FF:000033">
    <property type="entry name" value="Sorting nexin"/>
    <property type="match status" value="1"/>
</dbReference>
<dbReference type="InterPro" id="IPR035557">
    <property type="entry name" value="SNX18_SH3"/>
</dbReference>
<keyword evidence="9" id="KW-0472">Membrane</keyword>
<dbReference type="GO" id="GO:0016197">
    <property type="term" value="P:endosomal transport"/>
    <property type="evidence" value="ECO:0007669"/>
    <property type="project" value="TreeGrafter"/>
</dbReference>
<dbReference type="InterPro" id="IPR036871">
    <property type="entry name" value="PX_dom_sf"/>
</dbReference>
<evidence type="ECO:0000256" key="1">
    <source>
        <dbReference type="ARBA" id="ARBA00004180"/>
    </source>
</evidence>
<dbReference type="GO" id="GO:0005886">
    <property type="term" value="C:plasma membrane"/>
    <property type="evidence" value="ECO:0007669"/>
    <property type="project" value="TreeGrafter"/>
</dbReference>
<dbReference type="GO" id="GO:0030659">
    <property type="term" value="C:cytoplasmic vesicle membrane"/>
    <property type="evidence" value="ECO:0007669"/>
    <property type="project" value="UniProtKB-SubCell"/>
</dbReference>
<evidence type="ECO:0000256" key="11">
    <source>
        <dbReference type="ARBA" id="ARBA00023329"/>
    </source>
</evidence>
<evidence type="ECO:0000256" key="2">
    <source>
        <dbReference type="ARBA" id="ARBA00010883"/>
    </source>
</evidence>
<gene>
    <name evidence="20" type="ORF">GDO81_002792</name>
</gene>
<dbReference type="SMART" id="SM00326">
    <property type="entry name" value="SH3"/>
    <property type="match status" value="1"/>
</dbReference>
<dbReference type="Gene3D" id="1.20.1270.60">
    <property type="entry name" value="Arfaptin homology (AH) domain/BAR domain"/>
    <property type="match status" value="1"/>
</dbReference>
<dbReference type="GO" id="GO:0035091">
    <property type="term" value="F:phosphatidylinositol binding"/>
    <property type="evidence" value="ECO:0007669"/>
    <property type="project" value="InterPro"/>
</dbReference>
<dbReference type="SUPFAM" id="SSF64268">
    <property type="entry name" value="PX domain"/>
    <property type="match status" value="1"/>
</dbReference>
<dbReference type="GO" id="GO:0015031">
    <property type="term" value="P:protein transport"/>
    <property type="evidence" value="ECO:0007669"/>
    <property type="project" value="UniProtKB-KW"/>
</dbReference>
<evidence type="ECO:0000256" key="8">
    <source>
        <dbReference type="ARBA" id="ARBA00022927"/>
    </source>
</evidence>
<dbReference type="PANTHER" id="PTHR45827:SF4">
    <property type="entry name" value="SORTING NEXIN-18"/>
    <property type="match status" value="1"/>
</dbReference>
<dbReference type="PIRSF" id="PIRSF027744">
    <property type="entry name" value="Snx9"/>
    <property type="match status" value="1"/>
</dbReference>
<evidence type="ECO:0000256" key="12">
    <source>
        <dbReference type="ARBA" id="ARBA00056674"/>
    </source>
</evidence>
<dbReference type="AlphaFoldDB" id="A0AAV7DPG7"/>
<evidence type="ECO:0000256" key="17">
    <source>
        <dbReference type="SAM" id="MobiDB-lite"/>
    </source>
</evidence>
<dbReference type="SUPFAM" id="SSF50044">
    <property type="entry name" value="SH3-domain"/>
    <property type="match status" value="1"/>
</dbReference>
<accession>A0AAV7DPG7</accession>
<keyword evidence="11" id="KW-0968">Cytoplasmic vesicle</keyword>
<dbReference type="PROSITE" id="PS50002">
    <property type="entry name" value="SH3"/>
    <property type="match status" value="1"/>
</dbReference>
<feature type="domain" description="PX" evidence="19">
    <location>
        <begin position="312"/>
        <end position="422"/>
    </location>
</feature>